<dbReference type="InterPro" id="IPR005500">
    <property type="entry name" value="DUF309"/>
</dbReference>
<dbReference type="Proteomes" id="UP000002027">
    <property type="component" value="Chromosome 1"/>
</dbReference>
<dbReference type="AlphaFoldDB" id="D1C6I4"/>
<reference evidence="1 2" key="2">
    <citation type="journal article" date="2010" name="Stand. Genomic Sci.">
        <title>Complete genome sequence of Desulfohalobium retbaense type strain (HR(100)).</title>
        <authorList>
            <person name="Spring S."/>
            <person name="Nolan M."/>
            <person name="Lapidus A."/>
            <person name="Glavina Del Rio T."/>
            <person name="Copeland A."/>
            <person name="Tice H."/>
            <person name="Cheng J.F."/>
            <person name="Lucas S."/>
            <person name="Land M."/>
            <person name="Chen F."/>
            <person name="Bruce D."/>
            <person name="Goodwin L."/>
            <person name="Pitluck S."/>
            <person name="Ivanova N."/>
            <person name="Mavromatis K."/>
            <person name="Mikhailova N."/>
            <person name="Pati A."/>
            <person name="Chen A."/>
            <person name="Palaniappan K."/>
            <person name="Hauser L."/>
            <person name="Chang Y.J."/>
            <person name="Jeffries C.D."/>
            <person name="Munk C."/>
            <person name="Kiss H."/>
            <person name="Chain P."/>
            <person name="Han C."/>
            <person name="Brettin T."/>
            <person name="Detter J.C."/>
            <person name="Schuler E."/>
            <person name="Goker M."/>
            <person name="Rohde M."/>
            <person name="Bristow J."/>
            <person name="Eisen J.A."/>
            <person name="Markowitz V."/>
            <person name="Hugenholtz P."/>
            <person name="Kyrpides N.C."/>
            <person name="Klenk H.P."/>
        </authorList>
    </citation>
    <scope>NUCLEOTIDE SEQUENCE [LARGE SCALE GENOMIC DNA]</scope>
    <source>
        <strain evidence="2">ATCC 49802 / DSM 20745 / S 6022</strain>
    </source>
</reference>
<reference evidence="2" key="1">
    <citation type="submission" date="2009-11" db="EMBL/GenBank/DDBJ databases">
        <title>The complete chromosome 1 of Sphaerobacter thermophilus DSM 20745.</title>
        <authorList>
            <person name="Lucas S."/>
            <person name="Copeland A."/>
            <person name="Lapidus A."/>
            <person name="Glavina del Rio T."/>
            <person name="Dalin E."/>
            <person name="Tice H."/>
            <person name="Bruce D."/>
            <person name="Goodwin L."/>
            <person name="Pitluck S."/>
            <person name="Kyrpides N."/>
            <person name="Mavromatis K."/>
            <person name="Ivanova N."/>
            <person name="Mikhailova N."/>
            <person name="LaButti K.M."/>
            <person name="Clum A."/>
            <person name="Sun H.I."/>
            <person name="Brettin T."/>
            <person name="Detter J.C."/>
            <person name="Han C."/>
            <person name="Larimer F."/>
            <person name="Land M."/>
            <person name="Hauser L."/>
            <person name="Markowitz V."/>
            <person name="Cheng J.F."/>
            <person name="Hugenholtz P."/>
            <person name="Woyke T."/>
            <person name="Wu D."/>
            <person name="Steenblock K."/>
            <person name="Schneider S."/>
            <person name="Pukall R."/>
            <person name="Goeker M."/>
            <person name="Klenk H.P."/>
            <person name="Eisen J.A."/>
        </authorList>
    </citation>
    <scope>NUCLEOTIDE SEQUENCE [LARGE SCALE GENOMIC DNA]</scope>
    <source>
        <strain evidence="2">ATCC 49802 / DSM 20745 / S 6022</strain>
    </source>
</reference>
<dbReference type="KEGG" id="sti:Sthe_2183"/>
<dbReference type="PANTHER" id="PTHR34796:SF1">
    <property type="entry name" value="EXPRESSED PROTEIN"/>
    <property type="match status" value="1"/>
</dbReference>
<proteinExistence type="predicted"/>
<organism evidence="1 2">
    <name type="scientific">Sphaerobacter thermophilus (strain ATCC 49802 / DSM 20745 / KCCM 41009 / NCIMB 13125 / S 6022)</name>
    <dbReference type="NCBI Taxonomy" id="479434"/>
    <lineage>
        <taxon>Bacteria</taxon>
        <taxon>Pseudomonadati</taxon>
        <taxon>Thermomicrobiota</taxon>
        <taxon>Thermomicrobia</taxon>
        <taxon>Sphaerobacterales</taxon>
        <taxon>Sphaerobacterineae</taxon>
        <taxon>Sphaerobacteraceae</taxon>
        <taxon>Sphaerobacter</taxon>
    </lineage>
</organism>
<dbReference type="Gene3D" id="1.10.3450.10">
    <property type="entry name" value="TTHA0068-like"/>
    <property type="match status" value="1"/>
</dbReference>
<protein>
    <recommendedName>
        <fullName evidence="3">DUF309 domain-containing protein</fullName>
    </recommendedName>
</protein>
<evidence type="ECO:0000313" key="1">
    <source>
        <dbReference type="EMBL" id="ACZ39609.1"/>
    </source>
</evidence>
<dbReference type="Pfam" id="PF03745">
    <property type="entry name" value="DUF309"/>
    <property type="match status" value="1"/>
</dbReference>
<sequence>MGDMLTCRCRDAPPPGLLAGIALFNAGRFYDCHEELEDIWRAEPHPVRSLYQGILQIGVAFHHLSRGNWRGAHNLLTAGIEKVSRFRPTCMGVDTAALVDQSQRCLDLLRDLGPEQVDAFDWTLVPQVVVRQ</sequence>
<evidence type="ECO:0008006" key="3">
    <source>
        <dbReference type="Google" id="ProtNLM"/>
    </source>
</evidence>
<dbReference type="PANTHER" id="PTHR34796">
    <property type="entry name" value="EXPRESSED PROTEIN"/>
    <property type="match status" value="1"/>
</dbReference>
<dbReference type="FunCoup" id="D1C6I4">
    <property type="interactions" value="4"/>
</dbReference>
<evidence type="ECO:0000313" key="2">
    <source>
        <dbReference type="Proteomes" id="UP000002027"/>
    </source>
</evidence>
<dbReference type="eggNOG" id="COG1547">
    <property type="taxonomic scope" value="Bacteria"/>
</dbReference>
<dbReference type="InterPro" id="IPR023203">
    <property type="entry name" value="TTHA0068_sf"/>
</dbReference>
<accession>D1C6I4</accession>
<dbReference type="HOGENOM" id="CLU_125317_1_0_0"/>
<gene>
    <name evidence="1" type="ordered locus">Sthe_2183</name>
</gene>
<keyword evidence="2" id="KW-1185">Reference proteome</keyword>
<dbReference type="SUPFAM" id="SSF140663">
    <property type="entry name" value="TTHA0068-like"/>
    <property type="match status" value="1"/>
</dbReference>
<dbReference type="STRING" id="479434.Sthe_2183"/>
<dbReference type="EMBL" id="CP001823">
    <property type="protein sequence ID" value="ACZ39609.1"/>
    <property type="molecule type" value="Genomic_DNA"/>
</dbReference>
<dbReference type="InParanoid" id="D1C6I4"/>
<name>D1C6I4_SPHTD</name>